<dbReference type="Proteomes" id="UP000694545">
    <property type="component" value="Unplaced"/>
</dbReference>
<reference evidence="2" key="2">
    <citation type="submission" date="2025-09" db="UniProtKB">
        <authorList>
            <consortium name="Ensembl"/>
        </authorList>
    </citation>
    <scope>IDENTIFICATION</scope>
</reference>
<dbReference type="PANTHER" id="PTHR31193:SF1">
    <property type="entry name" value="TRANSMEMBRANE PROTEIN 268"/>
    <property type="match status" value="1"/>
</dbReference>
<evidence type="ECO:0000313" key="2">
    <source>
        <dbReference type="Ensembl" id="ENSVKKP00000025218.1"/>
    </source>
</evidence>
<evidence type="ECO:0000256" key="1">
    <source>
        <dbReference type="SAM" id="Phobius"/>
    </source>
</evidence>
<name>A0A8D2LNP9_VARKO</name>
<proteinExistence type="predicted"/>
<feature type="transmembrane region" description="Helical" evidence="1">
    <location>
        <begin position="88"/>
        <end position="106"/>
    </location>
</feature>
<dbReference type="InterPro" id="IPR028054">
    <property type="entry name" value="DUF4481"/>
</dbReference>
<keyword evidence="1" id="KW-0472">Membrane</keyword>
<dbReference type="AlphaFoldDB" id="A0A8D2LNP9"/>
<dbReference type="Pfam" id="PF14800">
    <property type="entry name" value="DUF4481"/>
    <property type="match status" value="2"/>
</dbReference>
<keyword evidence="3" id="KW-1185">Reference proteome</keyword>
<dbReference type="PANTHER" id="PTHR31193">
    <property type="entry name" value="TRANSMEMBRANE PROTEIN C9ORF91"/>
    <property type="match status" value="1"/>
</dbReference>
<organism evidence="2 3">
    <name type="scientific">Varanus komodoensis</name>
    <name type="common">Komodo dragon</name>
    <dbReference type="NCBI Taxonomy" id="61221"/>
    <lineage>
        <taxon>Eukaryota</taxon>
        <taxon>Metazoa</taxon>
        <taxon>Chordata</taxon>
        <taxon>Craniata</taxon>
        <taxon>Vertebrata</taxon>
        <taxon>Euteleostomi</taxon>
        <taxon>Lepidosauria</taxon>
        <taxon>Squamata</taxon>
        <taxon>Bifurcata</taxon>
        <taxon>Unidentata</taxon>
        <taxon>Episquamata</taxon>
        <taxon>Toxicofera</taxon>
        <taxon>Anguimorpha</taxon>
        <taxon>Paleoanguimorpha</taxon>
        <taxon>Varanoidea</taxon>
        <taxon>Varanidae</taxon>
        <taxon>Varanus</taxon>
    </lineage>
</organism>
<reference evidence="2" key="1">
    <citation type="submission" date="2025-08" db="UniProtKB">
        <authorList>
            <consortium name="Ensembl"/>
        </authorList>
    </citation>
    <scope>IDENTIFICATION</scope>
</reference>
<dbReference type="OMA" id="YVTLWIN"/>
<dbReference type="Ensembl" id="ENSVKKT00000025829.1">
    <property type="protein sequence ID" value="ENSVKKP00000025218.1"/>
    <property type="gene ID" value="ENSVKKG00000016568.1"/>
</dbReference>
<keyword evidence="1" id="KW-1133">Transmembrane helix</keyword>
<feature type="transmembrane region" description="Helical" evidence="1">
    <location>
        <begin position="118"/>
        <end position="138"/>
    </location>
</feature>
<accession>A0A8D2LNP9</accession>
<protein>
    <submittedName>
        <fullName evidence="2">Transmembrane protein 268</fullName>
    </submittedName>
</protein>
<evidence type="ECO:0000313" key="3">
    <source>
        <dbReference type="Proteomes" id="UP000694545"/>
    </source>
</evidence>
<keyword evidence="1" id="KW-0812">Transmembrane</keyword>
<sequence length="328" mass="36792">MLPSFPCLGNFDRGLGGRQATGWPGESGGMGGKEHTRCGAASWPLNLDRQIISVLLLKQMTVDQWKNLIQHAVLKPEVSKYLFYNSRALGITITVVLYVTLWLNLYSTLITFAAGKPWVVSIVVTLVSLVAALTIRLITLRYQSKVRRGWIYTALDFQSGSTARRVLWDSTTGEWGLTLFFQFLQLWFVHFDVGPCLHSLTDAVAEMKRNQELALKRRLDELRIVIETTILPGLEEKPESSVEESPLLSERRKSSRNAVTFQDFLHLLPEGPPEAMAEQLLTIYSGYYIRLLVSGQLPSIATGRHIALGRAPCLCQFVEKVVLGKQES</sequence>